<evidence type="ECO:0000256" key="1">
    <source>
        <dbReference type="SAM" id="Coils"/>
    </source>
</evidence>
<name>A0ABT1ZB30_9ACTN</name>
<feature type="region of interest" description="Disordered" evidence="2">
    <location>
        <begin position="138"/>
        <end position="165"/>
    </location>
</feature>
<dbReference type="EMBL" id="JANSKA010000010">
    <property type="protein sequence ID" value="MCR9037415.1"/>
    <property type="molecule type" value="Genomic_DNA"/>
</dbReference>
<keyword evidence="1" id="KW-0175">Coiled coil</keyword>
<comment type="caution">
    <text evidence="3">The sequence shown here is derived from an EMBL/GenBank/DDBJ whole genome shotgun (WGS) entry which is preliminary data.</text>
</comment>
<organism evidence="3 4">
    <name type="scientific">Tractidigestivibacter montrealensis</name>
    <dbReference type="NCBI Taxonomy" id="2972466"/>
    <lineage>
        <taxon>Bacteria</taxon>
        <taxon>Bacillati</taxon>
        <taxon>Actinomycetota</taxon>
        <taxon>Coriobacteriia</taxon>
        <taxon>Coriobacteriales</taxon>
        <taxon>Atopobiaceae</taxon>
        <taxon>Tractidigestivibacter</taxon>
    </lineage>
</organism>
<gene>
    <name evidence="3" type="ORF">NVS32_10720</name>
</gene>
<sequence length="182" mass="19175">MDGEQDGAQAQQQVEGQPEGGQQPQGGGRGQQQSQQKPQAQLQVGAGNANPEDYEAQIRAKDAKIAELSAKVADAAKSKKAADDLGRQIAELKRQMEDERTDFALRSAGCRSTKAAKALLADHGGDVAKLREAEPWLFSDAGPEGGATGLEPAGASGGSAEKERLKHWRELAGLSEDDEGKE</sequence>
<feature type="compositionally biased region" description="Low complexity" evidence="2">
    <location>
        <begin position="1"/>
        <end position="22"/>
    </location>
</feature>
<accession>A0ABT1ZB30</accession>
<reference evidence="3 4" key="1">
    <citation type="submission" date="2022-08" db="EMBL/GenBank/DDBJ databases">
        <title>Tractidigestivibacter montrealensis type strain KD21.</title>
        <authorList>
            <person name="Diop K."/>
            <person name="Richard C."/>
            <person name="Routy B."/>
        </authorList>
    </citation>
    <scope>NUCLEOTIDE SEQUENCE [LARGE SCALE GENOMIC DNA]</scope>
    <source>
        <strain evidence="3 4">KD21</strain>
    </source>
</reference>
<dbReference type="RefSeq" id="WP_258499808.1">
    <property type="nucleotide sequence ID" value="NZ_JANSKA010000010.1"/>
</dbReference>
<keyword evidence="4" id="KW-1185">Reference proteome</keyword>
<protein>
    <recommendedName>
        <fullName evidence="5">Scaffolding protein</fullName>
    </recommendedName>
</protein>
<evidence type="ECO:0008006" key="5">
    <source>
        <dbReference type="Google" id="ProtNLM"/>
    </source>
</evidence>
<feature type="region of interest" description="Disordered" evidence="2">
    <location>
        <begin position="1"/>
        <end position="56"/>
    </location>
</feature>
<evidence type="ECO:0000313" key="3">
    <source>
        <dbReference type="EMBL" id="MCR9037415.1"/>
    </source>
</evidence>
<evidence type="ECO:0000256" key="2">
    <source>
        <dbReference type="SAM" id="MobiDB-lite"/>
    </source>
</evidence>
<dbReference type="Proteomes" id="UP001204320">
    <property type="component" value="Unassembled WGS sequence"/>
</dbReference>
<evidence type="ECO:0000313" key="4">
    <source>
        <dbReference type="Proteomes" id="UP001204320"/>
    </source>
</evidence>
<proteinExistence type="predicted"/>
<feature type="coiled-coil region" evidence="1">
    <location>
        <begin position="75"/>
        <end position="102"/>
    </location>
</feature>
<feature type="compositionally biased region" description="Low complexity" evidence="2">
    <location>
        <begin position="31"/>
        <end position="43"/>
    </location>
</feature>